<dbReference type="CDD" id="cd00657">
    <property type="entry name" value="Ferritin_like"/>
    <property type="match status" value="1"/>
</dbReference>
<dbReference type="eggNOG" id="ENOG50336A6">
    <property type="taxonomic scope" value="Bacteria"/>
</dbReference>
<proteinExistence type="predicted"/>
<dbReference type="GO" id="GO:0016491">
    <property type="term" value="F:oxidoreductase activity"/>
    <property type="evidence" value="ECO:0007669"/>
    <property type="project" value="InterPro"/>
</dbReference>
<organism evidence="1 2">
    <name type="scientific">Shewanella denitrificans (strain OS217 / ATCC BAA-1090 / DSM 15013)</name>
    <dbReference type="NCBI Taxonomy" id="318161"/>
    <lineage>
        <taxon>Bacteria</taxon>
        <taxon>Pseudomonadati</taxon>
        <taxon>Pseudomonadota</taxon>
        <taxon>Gammaproteobacteria</taxon>
        <taxon>Alteromonadales</taxon>
        <taxon>Shewanellaceae</taxon>
        <taxon>Shewanella</taxon>
    </lineage>
</organism>
<protein>
    <recommendedName>
        <fullName evidence="3">Diiron oxygenase</fullName>
    </recommendedName>
</protein>
<gene>
    <name evidence="1" type="ordered locus">Sden_1069</name>
</gene>
<dbReference type="DNASU" id="4016785"/>
<dbReference type="InterPro" id="IPR009078">
    <property type="entry name" value="Ferritin-like_SF"/>
</dbReference>
<dbReference type="Proteomes" id="UP000001982">
    <property type="component" value="Chromosome"/>
</dbReference>
<dbReference type="SMR" id="Q12QB9"/>
<dbReference type="AlphaFoldDB" id="Q12QB9"/>
<evidence type="ECO:0008006" key="3">
    <source>
        <dbReference type="Google" id="ProtNLM"/>
    </source>
</evidence>
<dbReference type="Gene3D" id="1.10.620.20">
    <property type="entry name" value="Ribonucleotide Reductase, subunit A"/>
    <property type="match status" value="1"/>
</dbReference>
<accession>Q12QB9</accession>
<sequence>MNNFFTRVDNLSRLSVEKHNVAFSLFDWPAHIAEDTWWQSPDVLSIALTDHIEQWDEAQLIKLAKWECINSFSLNYTGELELIQEVSRILDKVALSDAREYLYHLIDEENQHMWYFQKFCRAYGGKVYPNKKFQIEKQLMSPAKEHFLVFARILIFEEIGHYYNIQNARDSRVHPFVREINEAHYKDESRHIAYGRQVLEHLAKDAITDEGDALWLGQQLDKSIAINIAALYNPQAYRDAGITKGMALRESLLNHPNRIELHETKLLGSFKRHAERLGITLTDTRK</sequence>
<dbReference type="SUPFAM" id="SSF47240">
    <property type="entry name" value="Ferritin-like"/>
    <property type="match status" value="1"/>
</dbReference>
<dbReference type="HOGENOM" id="CLU_080672_0_0_6"/>
<dbReference type="RefSeq" id="WP_011495519.1">
    <property type="nucleotide sequence ID" value="NC_007954.1"/>
</dbReference>
<dbReference type="OrthoDB" id="5500270at2"/>
<dbReference type="KEGG" id="sdn:Sden_1069"/>
<dbReference type="STRING" id="318161.Sden_1069"/>
<keyword evidence="2" id="KW-1185">Reference proteome</keyword>
<evidence type="ECO:0000313" key="1">
    <source>
        <dbReference type="EMBL" id="ABE54357.1"/>
    </source>
</evidence>
<dbReference type="Pfam" id="PF11583">
    <property type="entry name" value="AurF"/>
    <property type="match status" value="1"/>
</dbReference>
<dbReference type="EMBL" id="CP000302">
    <property type="protein sequence ID" value="ABE54357.1"/>
    <property type="molecule type" value="Genomic_DNA"/>
</dbReference>
<dbReference type="InterPro" id="IPR012348">
    <property type="entry name" value="RNR-like"/>
</dbReference>
<dbReference type="InterPro" id="IPR025859">
    <property type="entry name" value="AurF/CmlI"/>
</dbReference>
<evidence type="ECO:0000313" key="2">
    <source>
        <dbReference type="Proteomes" id="UP000001982"/>
    </source>
</evidence>
<name>Q12QB9_SHEDO</name>
<reference evidence="1 2" key="1">
    <citation type="submission" date="2006-03" db="EMBL/GenBank/DDBJ databases">
        <title>Complete sequence of Shewanella denitrificans OS217.</title>
        <authorList>
            <consortium name="US DOE Joint Genome Institute"/>
            <person name="Copeland A."/>
            <person name="Lucas S."/>
            <person name="Lapidus A."/>
            <person name="Barry K."/>
            <person name="Detter J.C."/>
            <person name="Glavina del Rio T."/>
            <person name="Hammon N."/>
            <person name="Israni S."/>
            <person name="Dalin E."/>
            <person name="Tice H."/>
            <person name="Pitluck S."/>
            <person name="Brettin T."/>
            <person name="Bruce D."/>
            <person name="Han C."/>
            <person name="Tapia R."/>
            <person name="Gilna P."/>
            <person name="Kiss H."/>
            <person name="Schmutz J."/>
            <person name="Larimer F."/>
            <person name="Land M."/>
            <person name="Hauser L."/>
            <person name="Kyrpides N."/>
            <person name="Lykidis A."/>
            <person name="Richardson P."/>
        </authorList>
    </citation>
    <scope>NUCLEOTIDE SEQUENCE [LARGE SCALE GENOMIC DNA]</scope>
    <source>
        <strain evidence="2">OS217 / ATCC BAA-1090 / DSM 15013</strain>
    </source>
</reference>